<comment type="subcellular location">
    <subcellularLocation>
        <location evidence="1">Cell envelope</location>
    </subcellularLocation>
</comment>
<evidence type="ECO:0000256" key="1">
    <source>
        <dbReference type="ARBA" id="ARBA00004196"/>
    </source>
</evidence>
<dbReference type="EMBL" id="JAFFZN010000001">
    <property type="protein sequence ID" value="MBO8183941.1"/>
    <property type="molecule type" value="Genomic_DNA"/>
</dbReference>
<evidence type="ECO:0000256" key="2">
    <source>
        <dbReference type="ARBA" id="ARBA00008814"/>
    </source>
</evidence>
<feature type="chain" id="PRO_5045599302" evidence="5">
    <location>
        <begin position="25"/>
        <end position="319"/>
    </location>
</feature>
<dbReference type="Proteomes" id="UP001518976">
    <property type="component" value="Unassembled WGS sequence"/>
</dbReference>
<dbReference type="Gene3D" id="3.40.50.1980">
    <property type="entry name" value="Nitrogenase molybdenum iron protein domain"/>
    <property type="match status" value="2"/>
</dbReference>
<evidence type="ECO:0000256" key="4">
    <source>
        <dbReference type="ARBA" id="ARBA00022729"/>
    </source>
</evidence>
<comment type="similarity">
    <text evidence="2">Belongs to the bacterial solute-binding protein 8 family.</text>
</comment>
<dbReference type="InterPro" id="IPR051313">
    <property type="entry name" value="Bact_iron-sidero_bind"/>
</dbReference>
<dbReference type="InterPro" id="IPR002491">
    <property type="entry name" value="ABC_transptr_periplasmic_BD"/>
</dbReference>
<organism evidence="7 8">
    <name type="scientific">Streptomyces spirodelae</name>
    <dbReference type="NCBI Taxonomy" id="2812904"/>
    <lineage>
        <taxon>Bacteria</taxon>
        <taxon>Bacillati</taxon>
        <taxon>Actinomycetota</taxon>
        <taxon>Actinomycetes</taxon>
        <taxon>Kitasatosporales</taxon>
        <taxon>Streptomycetaceae</taxon>
        <taxon>Streptomyces</taxon>
    </lineage>
</organism>
<keyword evidence="8" id="KW-1185">Reference proteome</keyword>
<reference evidence="7 8" key="1">
    <citation type="submission" date="2021-02" db="EMBL/GenBank/DDBJ databases">
        <title>Streptomyces spirodelae sp. nov., isolated from duckweed.</title>
        <authorList>
            <person name="Saimee Y."/>
            <person name="Duangmal K."/>
        </authorList>
    </citation>
    <scope>NUCLEOTIDE SEQUENCE [LARGE SCALE GENOMIC DNA]</scope>
    <source>
        <strain evidence="7 8">DW4-2</strain>
    </source>
</reference>
<dbReference type="PROSITE" id="PS51257">
    <property type="entry name" value="PROKAR_LIPOPROTEIN"/>
    <property type="match status" value="1"/>
</dbReference>
<feature type="domain" description="Fe/B12 periplasmic-binding" evidence="6">
    <location>
        <begin position="59"/>
        <end position="319"/>
    </location>
</feature>
<feature type="signal peptide" evidence="5">
    <location>
        <begin position="1"/>
        <end position="24"/>
    </location>
</feature>
<accession>A0ABS3WLF8</accession>
<evidence type="ECO:0000256" key="5">
    <source>
        <dbReference type="SAM" id="SignalP"/>
    </source>
</evidence>
<keyword evidence="3" id="KW-0813">Transport</keyword>
<evidence type="ECO:0000256" key="3">
    <source>
        <dbReference type="ARBA" id="ARBA00022448"/>
    </source>
</evidence>
<comment type="caution">
    <text evidence="7">The sequence shown here is derived from an EMBL/GenBank/DDBJ whole genome shotgun (WGS) entry which is preliminary data.</text>
</comment>
<evidence type="ECO:0000313" key="8">
    <source>
        <dbReference type="Proteomes" id="UP001518976"/>
    </source>
</evidence>
<dbReference type="PANTHER" id="PTHR30532">
    <property type="entry name" value="IRON III DICITRATE-BINDING PERIPLASMIC PROTEIN"/>
    <property type="match status" value="1"/>
</dbReference>
<gene>
    <name evidence="7" type="ORF">JW592_00335</name>
</gene>
<dbReference type="CDD" id="cd01146">
    <property type="entry name" value="FhuD"/>
    <property type="match status" value="1"/>
</dbReference>
<dbReference type="RefSeq" id="WP_209262764.1">
    <property type="nucleotide sequence ID" value="NZ_JAFFZN010000001.1"/>
</dbReference>
<name>A0ABS3WLF8_9ACTN</name>
<dbReference type="SUPFAM" id="SSF53807">
    <property type="entry name" value="Helical backbone' metal receptor"/>
    <property type="match status" value="1"/>
</dbReference>
<keyword evidence="4 5" id="KW-0732">Signal</keyword>
<proteinExistence type="inferred from homology"/>
<protein>
    <submittedName>
        <fullName evidence="7">Iron-siderophore ABC transporter substrate-binding protein</fullName>
    </submittedName>
</protein>
<sequence length="319" mass="34209">MSRSFSNRAAAVAAVAVLTVTATACGGAEDDSANASAKGGRHTVKTAMGKVKVNNDPKRVVVLDTDALDSAITLGVKPVGAVQPEAGAPLSTYLPKDKLKGIKKVGLIAEPNLEAIAGLKPDLILSSKARDEKNYQELSKIAPTVFTETTGPTWRDNFELHADALGAKDRAKKVEADYEKHVAKVTEALGGEEKAKETKVGFVRFVEGADTRLYKNDTFVGSIFKDLKVGRPANVDKTGFSLDISPERIDEANADVVFHSTYGDPKKAKETTITGSNMWKKLDAVKNKKVYPVNDDLWMLGIGYTGAGKVLDEMEQKLG</sequence>
<dbReference type="Pfam" id="PF01497">
    <property type="entry name" value="Peripla_BP_2"/>
    <property type="match status" value="1"/>
</dbReference>
<dbReference type="PANTHER" id="PTHR30532:SF21">
    <property type="entry name" value="SIDEROPHORE-BINDING LIPOPROTEIN YFIY-RELATED"/>
    <property type="match status" value="1"/>
</dbReference>
<dbReference type="PROSITE" id="PS50983">
    <property type="entry name" value="FE_B12_PBP"/>
    <property type="match status" value="1"/>
</dbReference>
<evidence type="ECO:0000259" key="6">
    <source>
        <dbReference type="PROSITE" id="PS50983"/>
    </source>
</evidence>
<evidence type="ECO:0000313" key="7">
    <source>
        <dbReference type="EMBL" id="MBO8183941.1"/>
    </source>
</evidence>